<accession>A0A310SIY8</accession>
<organism evidence="2 3">
    <name type="scientific">Eufriesea mexicana</name>
    <dbReference type="NCBI Taxonomy" id="516756"/>
    <lineage>
        <taxon>Eukaryota</taxon>
        <taxon>Metazoa</taxon>
        <taxon>Ecdysozoa</taxon>
        <taxon>Arthropoda</taxon>
        <taxon>Hexapoda</taxon>
        <taxon>Insecta</taxon>
        <taxon>Pterygota</taxon>
        <taxon>Neoptera</taxon>
        <taxon>Endopterygota</taxon>
        <taxon>Hymenoptera</taxon>
        <taxon>Apocrita</taxon>
        <taxon>Aculeata</taxon>
        <taxon>Apoidea</taxon>
        <taxon>Anthophila</taxon>
        <taxon>Apidae</taxon>
        <taxon>Eufriesea</taxon>
    </lineage>
</organism>
<name>A0A310SIY8_9HYME</name>
<dbReference type="PANTHER" id="PTHR34415:SF1">
    <property type="entry name" value="INTEGRASE CATALYTIC DOMAIN-CONTAINING PROTEIN"/>
    <property type="match status" value="1"/>
</dbReference>
<sequence>MASSPTSIENQIDSFLEQFKRSASRAMEESHRSSYNACSSSISHSRSGNLDLEILEAVLSLKYYSLPEYIKCIKANSHNIKWNMDTNLCEKNEVVMQADIVTLQNTLCNKSQKIEVSNCQCMVNDELTYIQTREKKTHMDTTSTAFKPKKNVTKSKVKKHKSEGESNSESTKLEDNLTQVLERFRRGCECQDDQCFRGLNPETVYRHRLNIAELTKGEHDMYLMGVTMACLTNPYETARHTERRRLRAQYVYQGRRVCLDAFLYLENCTHYQIKRIRKHLMTHGVTPRVHGNHGKIPHNTFSLDIYKIATEFLKNFIELQETKQKTKIAKNAQLHLPSDITRKIVYDSYIQYCRKISPDIKIMGYSTFRRFMKVQFPQVKFAKLEFMIRSQSIQNQGCSKSDLEKKDVNDDGPSESANLVTESSTLLPLLIASETGQSDTYFLTPVKKLQDGISYQITTSGLLVNKPALPV</sequence>
<dbReference type="OrthoDB" id="10004999at2759"/>
<feature type="region of interest" description="Disordered" evidence="1">
    <location>
        <begin position="398"/>
        <end position="417"/>
    </location>
</feature>
<dbReference type="PANTHER" id="PTHR34415">
    <property type="entry name" value="INTEGRASE CATALYTIC DOMAIN-CONTAINING PROTEIN"/>
    <property type="match status" value="1"/>
</dbReference>
<proteinExistence type="predicted"/>
<evidence type="ECO:0000313" key="2">
    <source>
        <dbReference type="EMBL" id="OAD56050.1"/>
    </source>
</evidence>
<dbReference type="Proteomes" id="UP000250275">
    <property type="component" value="Unassembled WGS sequence"/>
</dbReference>
<gene>
    <name evidence="2" type="ORF">WN48_03790</name>
</gene>
<feature type="region of interest" description="Disordered" evidence="1">
    <location>
        <begin position="149"/>
        <end position="172"/>
    </location>
</feature>
<keyword evidence="3" id="KW-1185">Reference proteome</keyword>
<reference evidence="2 3" key="1">
    <citation type="submission" date="2015-07" db="EMBL/GenBank/DDBJ databases">
        <title>The genome of Eufriesea mexicana.</title>
        <authorList>
            <person name="Pan H."/>
            <person name="Kapheim K."/>
        </authorList>
    </citation>
    <scope>NUCLEOTIDE SEQUENCE [LARGE SCALE GENOMIC DNA]</scope>
    <source>
        <strain evidence="2">0111107269</strain>
        <tissue evidence="2">Whole body</tissue>
    </source>
</reference>
<dbReference type="EMBL" id="KQ762207">
    <property type="protein sequence ID" value="OAD56050.1"/>
    <property type="molecule type" value="Genomic_DNA"/>
</dbReference>
<feature type="compositionally biased region" description="Basic residues" evidence="1">
    <location>
        <begin position="149"/>
        <end position="161"/>
    </location>
</feature>
<protein>
    <submittedName>
        <fullName evidence="2">Uncharacterized protein</fullName>
    </submittedName>
</protein>
<evidence type="ECO:0000256" key="1">
    <source>
        <dbReference type="SAM" id="MobiDB-lite"/>
    </source>
</evidence>
<evidence type="ECO:0000313" key="3">
    <source>
        <dbReference type="Proteomes" id="UP000250275"/>
    </source>
</evidence>
<dbReference type="AlphaFoldDB" id="A0A310SIY8"/>